<gene>
    <name evidence="1" type="ORF">N3K66_002920</name>
</gene>
<dbReference type="EMBL" id="CM047942">
    <property type="protein sequence ID" value="KAI9901103.1"/>
    <property type="molecule type" value="Genomic_DNA"/>
</dbReference>
<organism evidence="1 2">
    <name type="scientific">Trichothecium roseum</name>
    <dbReference type="NCBI Taxonomy" id="47278"/>
    <lineage>
        <taxon>Eukaryota</taxon>
        <taxon>Fungi</taxon>
        <taxon>Dikarya</taxon>
        <taxon>Ascomycota</taxon>
        <taxon>Pezizomycotina</taxon>
        <taxon>Sordariomycetes</taxon>
        <taxon>Hypocreomycetidae</taxon>
        <taxon>Hypocreales</taxon>
        <taxon>Hypocreales incertae sedis</taxon>
        <taxon>Trichothecium</taxon>
    </lineage>
</organism>
<dbReference type="Proteomes" id="UP001163324">
    <property type="component" value="Chromosome 3"/>
</dbReference>
<proteinExistence type="predicted"/>
<comment type="caution">
    <text evidence="1">The sequence shown here is derived from an EMBL/GenBank/DDBJ whole genome shotgun (WGS) entry which is preliminary data.</text>
</comment>
<name>A0ACC0V404_9HYPO</name>
<protein>
    <submittedName>
        <fullName evidence="1">Uncharacterized protein</fullName>
    </submittedName>
</protein>
<evidence type="ECO:0000313" key="1">
    <source>
        <dbReference type="EMBL" id="KAI9901103.1"/>
    </source>
</evidence>
<accession>A0ACC0V404</accession>
<keyword evidence="2" id="KW-1185">Reference proteome</keyword>
<sequence length="208" mass="22353">MSRHYQRVFSATPDIAKTLDRLNQALCGFDSKFGNAGGNPMGAATKAVQQLRDISRSTMAFNDAEWKTAVDKAASLTHQAAKCVQDKAKEYTRDNPVHVADIVGGALLVAHPGPFRRCLLNMLGFSSQGVTKKSVAARINSGMGNVAKWSPFATLQSAGAGGYGSAVINDVNEDSALFLGIQQQARTQSRTMHKGQGKEPEQKKENKD</sequence>
<evidence type="ECO:0000313" key="2">
    <source>
        <dbReference type="Proteomes" id="UP001163324"/>
    </source>
</evidence>
<reference evidence="1" key="1">
    <citation type="submission" date="2022-10" db="EMBL/GenBank/DDBJ databases">
        <title>Complete Genome of Trichothecium roseum strain YXFP-22015, a Plant Pathogen Isolated from Citrus.</title>
        <authorList>
            <person name="Wang Y."/>
            <person name="Zhu L."/>
        </authorList>
    </citation>
    <scope>NUCLEOTIDE SEQUENCE</scope>
    <source>
        <strain evidence="1">YXFP-22015</strain>
    </source>
</reference>